<dbReference type="RefSeq" id="WP_377936446.1">
    <property type="nucleotide sequence ID" value="NZ_JBHUEA010000033.1"/>
</dbReference>
<protein>
    <submittedName>
        <fullName evidence="2">DUF4062 domain-containing protein</fullName>
    </submittedName>
</protein>
<evidence type="ECO:0000259" key="1">
    <source>
        <dbReference type="Pfam" id="PF13271"/>
    </source>
</evidence>
<evidence type="ECO:0000313" key="3">
    <source>
        <dbReference type="Proteomes" id="UP001597347"/>
    </source>
</evidence>
<reference evidence="3" key="1">
    <citation type="journal article" date="2019" name="Int. J. Syst. Evol. Microbiol.">
        <title>The Global Catalogue of Microorganisms (GCM) 10K type strain sequencing project: providing services to taxonomists for standard genome sequencing and annotation.</title>
        <authorList>
            <consortium name="The Broad Institute Genomics Platform"/>
            <consortium name="The Broad Institute Genome Sequencing Center for Infectious Disease"/>
            <person name="Wu L."/>
            <person name="Ma J."/>
        </authorList>
    </citation>
    <scope>NUCLEOTIDE SEQUENCE [LARGE SCALE GENOMIC DNA]</scope>
    <source>
        <strain evidence="3">CGMCC 1.12471</strain>
    </source>
</reference>
<sequence>MRVFISSVTAGLKDERSGLAALLSVSREYVPSRFEDFQAQDRSSRDACLAGVREADVYVLLLGPHYGTPFPDSGLAPTEEEFQLARQLDKPILVFVKNTDEADEPRQATFKRQVEDYVDGRFRGAFSSIVTLNTAVYGALEALPRTPQRLEWTPVSSPVTASWLTAIGQALPVPPYVPVLQVALLPINPRPMLASEIDGLPTLLARRGRATGFFGDLDGLSASSSRTAAWAAVPQGTRSAGWNARREHAFRGLCRFDTSESLAFSSIPTDTLGALVDKTDLTRRCSELLRAADLTELDDAAPIALAALLGPLDLVQEGDPIHVGNRTSGRGSMRTGQHAHMTPRFSITAGALRAQTGDAATEIAAELLRTIREN</sequence>
<proteinExistence type="predicted"/>
<feature type="domain" description="DUF4062" evidence="1">
    <location>
        <begin position="2"/>
        <end position="85"/>
    </location>
</feature>
<organism evidence="2 3">
    <name type="scientific">Amnibacterium endophyticum</name>
    <dbReference type="NCBI Taxonomy" id="2109337"/>
    <lineage>
        <taxon>Bacteria</taxon>
        <taxon>Bacillati</taxon>
        <taxon>Actinomycetota</taxon>
        <taxon>Actinomycetes</taxon>
        <taxon>Micrococcales</taxon>
        <taxon>Microbacteriaceae</taxon>
        <taxon>Amnibacterium</taxon>
    </lineage>
</organism>
<accession>A0ABW4LI35</accession>
<dbReference type="Pfam" id="PF13271">
    <property type="entry name" value="DUF4062"/>
    <property type="match status" value="1"/>
</dbReference>
<dbReference type="Proteomes" id="UP001597347">
    <property type="component" value="Unassembled WGS sequence"/>
</dbReference>
<name>A0ABW4LI35_9MICO</name>
<comment type="caution">
    <text evidence="2">The sequence shown here is derived from an EMBL/GenBank/DDBJ whole genome shotgun (WGS) entry which is preliminary data.</text>
</comment>
<dbReference type="InterPro" id="IPR025139">
    <property type="entry name" value="DUF4062"/>
</dbReference>
<gene>
    <name evidence="2" type="ORF">ACFSBI_15310</name>
</gene>
<dbReference type="EMBL" id="JBHUEA010000033">
    <property type="protein sequence ID" value="MFD1722918.1"/>
    <property type="molecule type" value="Genomic_DNA"/>
</dbReference>
<evidence type="ECO:0000313" key="2">
    <source>
        <dbReference type="EMBL" id="MFD1722918.1"/>
    </source>
</evidence>
<keyword evidence="3" id="KW-1185">Reference proteome</keyword>